<gene>
    <name evidence="1" type="ORF">CSOJ01_15947</name>
</gene>
<comment type="caution">
    <text evidence="1">The sequence shown here is derived from an EMBL/GenBank/DDBJ whole genome shotgun (WGS) entry which is preliminary data.</text>
</comment>
<sequence>MPLQNSLLELPVEIRQRIYFFALSWPALDKAFAAASRVCEELAPDPSTAFSKHPLPPKCTISLGYVRPHCFVTPGCLLLCRQITAEALPILLAQPLRIAKLPPRAPMLGGPMELAAFISERLLQRVQNVTLEIDLTRDAEGWRRALDALLDIWAEDNKLVHLSVIVDVEPEAHSPAYYREDNVSLVAPATRVLAKLRRLGWAVPMAWKSLP</sequence>
<dbReference type="EMBL" id="WIGN01000854">
    <property type="protein sequence ID" value="KAF6783007.1"/>
    <property type="molecule type" value="Genomic_DNA"/>
</dbReference>
<evidence type="ECO:0000313" key="1">
    <source>
        <dbReference type="EMBL" id="KAF6783007.1"/>
    </source>
</evidence>
<name>A0A8H6ILW0_9PEZI</name>
<keyword evidence="2" id="KW-1185">Reference proteome</keyword>
<reference evidence="1 2" key="1">
    <citation type="journal article" date="2020" name="Phytopathology">
        <title>Genome Sequence Resources of Colletotrichum truncatum, C. plurivorum, C. musicola, and C. sojae: Four Species Pathogenic to Soybean (Glycine max).</title>
        <authorList>
            <person name="Rogerio F."/>
            <person name="Boufleur T.R."/>
            <person name="Ciampi-Guillardi M."/>
            <person name="Sukno S.A."/>
            <person name="Thon M.R."/>
            <person name="Massola Junior N.S."/>
            <person name="Baroncelli R."/>
        </authorList>
    </citation>
    <scope>NUCLEOTIDE SEQUENCE [LARGE SCALE GENOMIC DNA]</scope>
    <source>
        <strain evidence="1 2">LFN0009</strain>
    </source>
</reference>
<protein>
    <submittedName>
        <fullName evidence="1">Uncharacterized protein</fullName>
    </submittedName>
</protein>
<accession>A0A8H6ILW0</accession>
<dbReference type="AlphaFoldDB" id="A0A8H6ILW0"/>
<dbReference type="Proteomes" id="UP000652219">
    <property type="component" value="Unassembled WGS sequence"/>
</dbReference>
<proteinExistence type="predicted"/>
<evidence type="ECO:0000313" key="2">
    <source>
        <dbReference type="Proteomes" id="UP000652219"/>
    </source>
</evidence>
<organism evidence="1 2">
    <name type="scientific">Colletotrichum sojae</name>
    <dbReference type="NCBI Taxonomy" id="2175907"/>
    <lineage>
        <taxon>Eukaryota</taxon>
        <taxon>Fungi</taxon>
        <taxon>Dikarya</taxon>
        <taxon>Ascomycota</taxon>
        <taxon>Pezizomycotina</taxon>
        <taxon>Sordariomycetes</taxon>
        <taxon>Hypocreomycetidae</taxon>
        <taxon>Glomerellales</taxon>
        <taxon>Glomerellaceae</taxon>
        <taxon>Colletotrichum</taxon>
        <taxon>Colletotrichum orchidearum species complex</taxon>
    </lineage>
</organism>